<dbReference type="InterPro" id="IPR006311">
    <property type="entry name" value="TAT_signal"/>
</dbReference>
<dbReference type="GO" id="GO:0046564">
    <property type="term" value="F:oxalate decarboxylase activity"/>
    <property type="evidence" value="ECO:0007669"/>
    <property type="project" value="UniProtKB-EC"/>
</dbReference>
<feature type="region of interest" description="Disordered" evidence="4">
    <location>
        <begin position="33"/>
        <end position="80"/>
    </location>
</feature>
<feature type="chain" id="PRO_5032949059" evidence="5">
    <location>
        <begin position="34"/>
        <end position="418"/>
    </location>
</feature>
<feature type="active site" description="Proton donor" evidence="2">
    <location>
        <position position="370"/>
    </location>
</feature>
<feature type="binding site" evidence="3">
    <location>
        <position position="310"/>
    </location>
    <ligand>
        <name>Mn(2+)</name>
        <dbReference type="ChEBI" id="CHEBI:29035"/>
        <label>2</label>
    </ligand>
</feature>
<keyword evidence="3" id="KW-0464">Manganese</keyword>
<accession>A0A841JTA5</accession>
<feature type="compositionally biased region" description="Polar residues" evidence="4">
    <location>
        <begin position="47"/>
        <end position="56"/>
    </location>
</feature>
<feature type="binding site" evidence="3">
    <location>
        <position position="356"/>
    </location>
    <ligand>
        <name>Mn(2+)</name>
        <dbReference type="ChEBI" id="CHEBI:29035"/>
        <label>2</label>
    </ligand>
</feature>
<dbReference type="RefSeq" id="WP_050059763.1">
    <property type="nucleotide sequence ID" value="NZ_JACHEK010000005.1"/>
</dbReference>
<dbReference type="OrthoDB" id="1973590at2"/>
<dbReference type="AlphaFoldDB" id="A0A841JTA5"/>
<evidence type="ECO:0000259" key="6">
    <source>
        <dbReference type="SMART" id="SM00835"/>
    </source>
</evidence>
<reference evidence="7 8" key="1">
    <citation type="submission" date="2020-08" db="EMBL/GenBank/DDBJ databases">
        <title>Genomic Encyclopedia of Type Strains, Phase IV (KMG-IV): sequencing the most valuable type-strain genomes for metagenomic binning, comparative biology and taxonomic classification.</title>
        <authorList>
            <person name="Goeker M."/>
        </authorList>
    </citation>
    <scope>NUCLEOTIDE SEQUENCE [LARGE SCALE GENOMIC DNA]</scope>
    <source>
        <strain evidence="7 8">DSM 103733</strain>
    </source>
</reference>
<dbReference type="Proteomes" id="UP000538666">
    <property type="component" value="Unassembled WGS sequence"/>
</dbReference>
<dbReference type="Pfam" id="PF00190">
    <property type="entry name" value="Cupin_1"/>
    <property type="match status" value="2"/>
</dbReference>
<proteinExistence type="predicted"/>
<feature type="binding site" evidence="3">
    <location>
        <position position="129"/>
    </location>
    <ligand>
        <name>Mn(2+)</name>
        <dbReference type="ChEBI" id="CHEBI:29035"/>
        <label>1</label>
    </ligand>
</feature>
<dbReference type="PROSITE" id="PS51318">
    <property type="entry name" value="TAT"/>
    <property type="match status" value="1"/>
</dbReference>
<dbReference type="PANTHER" id="PTHR35848">
    <property type="entry name" value="OXALATE-BINDING PROTEIN"/>
    <property type="match status" value="1"/>
</dbReference>
<evidence type="ECO:0000256" key="4">
    <source>
        <dbReference type="SAM" id="MobiDB-lite"/>
    </source>
</evidence>
<dbReference type="Gene3D" id="2.60.120.10">
    <property type="entry name" value="Jelly Rolls"/>
    <property type="match status" value="2"/>
</dbReference>
<dbReference type="SUPFAM" id="SSF51182">
    <property type="entry name" value="RmlC-like cupins"/>
    <property type="match status" value="1"/>
</dbReference>
<dbReference type="EMBL" id="JACHEK010000005">
    <property type="protein sequence ID" value="MBB6144642.1"/>
    <property type="molecule type" value="Genomic_DNA"/>
</dbReference>
<dbReference type="InterPro" id="IPR006045">
    <property type="entry name" value="Cupin_1"/>
</dbReference>
<dbReference type="NCBIfam" id="TIGR03404">
    <property type="entry name" value="bicupin_oxalic"/>
    <property type="match status" value="1"/>
</dbReference>
<feature type="domain" description="Cupin type-1" evidence="6">
    <location>
        <begin position="84"/>
        <end position="227"/>
    </location>
</feature>
<feature type="binding site" evidence="3">
    <location>
        <position position="174"/>
    </location>
    <ligand>
        <name>Mn(2+)</name>
        <dbReference type="ChEBI" id="CHEBI:29035"/>
        <label>1</label>
    </ligand>
</feature>
<comment type="caution">
    <text evidence="7">The sequence shown here is derived from an EMBL/GenBank/DDBJ whole genome shotgun (WGS) entry which is preliminary data.</text>
</comment>
<dbReference type="GO" id="GO:0033609">
    <property type="term" value="P:oxalate metabolic process"/>
    <property type="evidence" value="ECO:0007669"/>
    <property type="project" value="InterPro"/>
</dbReference>
<evidence type="ECO:0000256" key="1">
    <source>
        <dbReference type="ARBA" id="ARBA00022723"/>
    </source>
</evidence>
<dbReference type="InterPro" id="IPR017774">
    <property type="entry name" value="Bicupin_oxalate_deCO2ase/Oxase"/>
</dbReference>
<evidence type="ECO:0000256" key="3">
    <source>
        <dbReference type="PIRSR" id="PIRSR617774-2"/>
    </source>
</evidence>
<dbReference type="CDD" id="cd20305">
    <property type="entry name" value="cupin_OxDC_C"/>
    <property type="match status" value="1"/>
</dbReference>
<feature type="binding site" evidence="3">
    <location>
        <position position="135"/>
    </location>
    <ligand>
        <name>Mn(2+)</name>
        <dbReference type="ChEBI" id="CHEBI:29035"/>
        <label>1</label>
    </ligand>
</feature>
<dbReference type="SMART" id="SM00835">
    <property type="entry name" value="Cupin_1"/>
    <property type="match status" value="2"/>
</dbReference>
<dbReference type="CDD" id="cd20304">
    <property type="entry name" value="cupin_OxDC_N"/>
    <property type="match status" value="1"/>
</dbReference>
<organism evidence="7 8">
    <name type="scientific">Silvibacterium bohemicum</name>
    <dbReference type="NCBI Taxonomy" id="1577686"/>
    <lineage>
        <taxon>Bacteria</taxon>
        <taxon>Pseudomonadati</taxon>
        <taxon>Acidobacteriota</taxon>
        <taxon>Terriglobia</taxon>
        <taxon>Terriglobales</taxon>
        <taxon>Acidobacteriaceae</taxon>
        <taxon>Silvibacterium</taxon>
    </lineage>
</organism>
<keyword evidence="5" id="KW-0732">Signal</keyword>
<keyword evidence="1 3" id="KW-0479">Metal-binding</keyword>
<dbReference type="InterPro" id="IPR011051">
    <property type="entry name" value="RmlC_Cupin_sf"/>
</dbReference>
<evidence type="ECO:0000256" key="5">
    <source>
        <dbReference type="SAM" id="SignalP"/>
    </source>
</evidence>
<comment type="cofactor">
    <cofactor evidence="3">
        <name>Mn(2+)</name>
        <dbReference type="ChEBI" id="CHEBI:29035"/>
    </cofactor>
    <text evidence="3">Binds 2 manganese ions per subunit.</text>
</comment>
<dbReference type="PANTHER" id="PTHR35848:SF9">
    <property type="entry name" value="SLL1358 PROTEIN"/>
    <property type="match status" value="1"/>
</dbReference>
<sequence length="418" mass="46159">MAEQDSKDGLSRRTFLGRSSAVLAAAASLPVVAAAQQTMDKSKDTHTGVNEQQPGPKNSVLDSAEPDSVWPPTTDAGGQPPFKYPFSYAHKRVEAGGWTRQVTVRDMPISKKMAGVEMRLVSGGIRELHWHVGAEWAFMTAGSARITAVDAKGRGFVEDVHEGDLWIFPGGVPHSIQGLGPDGCQFLLVFNDGNFNEFETFLLTDWLHHTPKEVLAKNFDTPESTFANVPSRELFIFQRDLPRPLEEEKKEVYAATGPVPDSFAFFTDKMKPTKVTAGGSVKIIDQSNFPATNIAAAIVTLKPGGLRELHWHPNDDEWQYYVKGTARMTVFAAGGHARTMDFHPGDVGYIEQSKPHFIENIGDTDLVFLEVFPTPDYQDISLGEWLAHTPSRLVDEHLGTGEDFLRKISKKEVVITPE</sequence>
<feature type="binding site" evidence="3">
    <location>
        <position position="317"/>
    </location>
    <ligand>
        <name>Mn(2+)</name>
        <dbReference type="ChEBI" id="CHEBI:29035"/>
        <label>2</label>
    </ligand>
</feature>
<evidence type="ECO:0000313" key="8">
    <source>
        <dbReference type="Proteomes" id="UP000538666"/>
    </source>
</evidence>
<keyword evidence="7" id="KW-0456">Lyase</keyword>
<protein>
    <submittedName>
        <fullName evidence="7">Oxalate decarboxylase</fullName>
        <ecNumber evidence="7">4.1.1.2</ecNumber>
    </submittedName>
</protein>
<evidence type="ECO:0000256" key="2">
    <source>
        <dbReference type="PIRSR" id="PIRSR617774-1"/>
    </source>
</evidence>
<name>A0A841JTA5_9BACT</name>
<feature type="binding site" evidence="3">
    <location>
        <position position="131"/>
    </location>
    <ligand>
        <name>Mn(2+)</name>
        <dbReference type="ChEBI" id="CHEBI:29035"/>
        <label>1</label>
    </ligand>
</feature>
<feature type="binding site" evidence="3">
    <location>
        <position position="312"/>
    </location>
    <ligand>
        <name>Mn(2+)</name>
        <dbReference type="ChEBI" id="CHEBI:29035"/>
        <label>2</label>
    </ligand>
</feature>
<dbReference type="InterPro" id="IPR051610">
    <property type="entry name" value="GPI/OXD"/>
</dbReference>
<feature type="signal peptide" evidence="5">
    <location>
        <begin position="1"/>
        <end position="33"/>
    </location>
</feature>
<gene>
    <name evidence="7" type="ORF">HNQ77_002598</name>
</gene>
<evidence type="ECO:0000313" key="7">
    <source>
        <dbReference type="EMBL" id="MBB6144642.1"/>
    </source>
</evidence>
<dbReference type="InterPro" id="IPR014710">
    <property type="entry name" value="RmlC-like_jellyroll"/>
</dbReference>
<dbReference type="GO" id="GO:0046872">
    <property type="term" value="F:metal ion binding"/>
    <property type="evidence" value="ECO:0007669"/>
    <property type="project" value="UniProtKB-KW"/>
</dbReference>
<feature type="domain" description="Cupin type-1" evidence="6">
    <location>
        <begin position="263"/>
        <end position="406"/>
    </location>
</feature>
<dbReference type="EC" id="4.1.1.2" evidence="7"/>
<keyword evidence="8" id="KW-1185">Reference proteome</keyword>